<keyword evidence="2" id="KW-1185">Reference proteome</keyword>
<evidence type="ECO:0000313" key="1">
    <source>
        <dbReference type="EMBL" id="KAK9094774.1"/>
    </source>
</evidence>
<evidence type="ECO:0000313" key="2">
    <source>
        <dbReference type="Proteomes" id="UP001419268"/>
    </source>
</evidence>
<dbReference type="Proteomes" id="UP001419268">
    <property type="component" value="Unassembled WGS sequence"/>
</dbReference>
<organism evidence="1 2">
    <name type="scientific">Stephania cephalantha</name>
    <dbReference type="NCBI Taxonomy" id="152367"/>
    <lineage>
        <taxon>Eukaryota</taxon>
        <taxon>Viridiplantae</taxon>
        <taxon>Streptophyta</taxon>
        <taxon>Embryophyta</taxon>
        <taxon>Tracheophyta</taxon>
        <taxon>Spermatophyta</taxon>
        <taxon>Magnoliopsida</taxon>
        <taxon>Ranunculales</taxon>
        <taxon>Menispermaceae</taxon>
        <taxon>Menispermoideae</taxon>
        <taxon>Cissampelideae</taxon>
        <taxon>Stephania</taxon>
    </lineage>
</organism>
<sequence length="205" mass="22553">MLDHTSDTLSRSHQWAYLSGPIPGPLGGTVVSMSTYVLVGIDVPVDTYTPMGTDVLVDVSVGTDVPVGTDIPFYLHHFHHFAGSSSTLGDDDDDPSTHLHLLVPPTTHYRPHHHRPLQQRRLNPHLPQIQTGETPLVALATYSKAKAKASKTKRLNGVGLATRIQSPISPPRDARLVRPRRDIADGIWEMKASRKLESLRMERGG</sequence>
<accession>A0AAP0EK65</accession>
<protein>
    <submittedName>
        <fullName evidence="1">Uncharacterized protein</fullName>
    </submittedName>
</protein>
<dbReference type="EMBL" id="JBBNAG010000011">
    <property type="protein sequence ID" value="KAK9094774.1"/>
    <property type="molecule type" value="Genomic_DNA"/>
</dbReference>
<name>A0AAP0EK65_9MAGN</name>
<proteinExistence type="predicted"/>
<reference evidence="1 2" key="1">
    <citation type="submission" date="2024-01" db="EMBL/GenBank/DDBJ databases">
        <title>Genome assemblies of Stephania.</title>
        <authorList>
            <person name="Yang L."/>
        </authorList>
    </citation>
    <scope>NUCLEOTIDE SEQUENCE [LARGE SCALE GENOMIC DNA]</scope>
    <source>
        <strain evidence="1">JXDWG</strain>
        <tissue evidence="1">Leaf</tissue>
    </source>
</reference>
<gene>
    <name evidence="1" type="ORF">Scep_026243</name>
</gene>
<comment type="caution">
    <text evidence="1">The sequence shown here is derived from an EMBL/GenBank/DDBJ whole genome shotgun (WGS) entry which is preliminary data.</text>
</comment>
<dbReference type="AlphaFoldDB" id="A0AAP0EK65"/>